<dbReference type="GO" id="GO:0004798">
    <property type="term" value="F:dTMP kinase activity"/>
    <property type="evidence" value="ECO:0007669"/>
    <property type="project" value="TreeGrafter"/>
</dbReference>
<evidence type="ECO:0000256" key="2">
    <source>
        <dbReference type="ARBA" id="ARBA00022741"/>
    </source>
</evidence>
<dbReference type="Gene3D" id="3.40.50.300">
    <property type="entry name" value="P-loop containing nucleotide triphosphate hydrolases"/>
    <property type="match status" value="1"/>
</dbReference>
<evidence type="ECO:0000259" key="4">
    <source>
        <dbReference type="Pfam" id="PF02223"/>
    </source>
</evidence>
<dbReference type="AlphaFoldDB" id="A0A1B6EBD4"/>
<dbReference type="InterPro" id="IPR039430">
    <property type="entry name" value="Thymidylate_kin-like_dom"/>
</dbReference>
<dbReference type="Pfam" id="PF02223">
    <property type="entry name" value="Thymidylate_kin"/>
    <property type="match status" value="1"/>
</dbReference>
<keyword evidence="3" id="KW-0067">ATP-binding</keyword>
<dbReference type="PANTHER" id="PTHR10344:SF4">
    <property type="entry name" value="UMP-CMP KINASE 2, MITOCHONDRIAL"/>
    <property type="match status" value="1"/>
</dbReference>
<gene>
    <name evidence="5" type="ORF">g.8631</name>
</gene>
<keyword evidence="2" id="KW-0547">Nucleotide-binding</keyword>
<proteinExistence type="inferred from homology"/>
<dbReference type="EMBL" id="GEDC01002063">
    <property type="protein sequence ID" value="JAS35235.1"/>
    <property type="molecule type" value="Transcribed_RNA"/>
</dbReference>
<dbReference type="InterPro" id="IPR027417">
    <property type="entry name" value="P-loop_NTPase"/>
</dbReference>
<dbReference type="GO" id="GO:0006227">
    <property type="term" value="P:dUDP biosynthetic process"/>
    <property type="evidence" value="ECO:0007669"/>
    <property type="project" value="TreeGrafter"/>
</dbReference>
<dbReference type="GO" id="GO:0006235">
    <property type="term" value="P:dTTP biosynthetic process"/>
    <property type="evidence" value="ECO:0007669"/>
    <property type="project" value="TreeGrafter"/>
</dbReference>
<sequence>MTINNQEGFDSLKEIGGYTDDMMNRIKYRGVFHSIDSVLVLLKNKEYGCLEEVRELLDIYNKSLTKSQTGDQKKELFIVMEGLDGSGKSTLTKMLANSLGGVYMATPPPAITHLRQKFDQHNPDLRRAFYALGNYIAANDVKCERSRRPVVMDRFWNSTTAYAIGNEVKLGKELPPENSNIYDWPSDLLMPDYVIYLKVSENIRLERLSKRKDFTPEEDELKANEMFRNNLEKIYAFMKNNIHFVDGNSFKKNVLEDIKKNFLKV</sequence>
<dbReference type="PANTHER" id="PTHR10344">
    <property type="entry name" value="THYMIDYLATE KINASE"/>
    <property type="match status" value="1"/>
</dbReference>
<evidence type="ECO:0000256" key="3">
    <source>
        <dbReference type="ARBA" id="ARBA00022840"/>
    </source>
</evidence>
<dbReference type="SUPFAM" id="SSF52540">
    <property type="entry name" value="P-loop containing nucleoside triphosphate hydrolases"/>
    <property type="match status" value="1"/>
</dbReference>
<comment type="similarity">
    <text evidence="1">Belongs to the thymidylate kinase family.</text>
</comment>
<dbReference type="GO" id="GO:0004550">
    <property type="term" value="F:nucleoside diphosphate kinase activity"/>
    <property type="evidence" value="ECO:0007669"/>
    <property type="project" value="TreeGrafter"/>
</dbReference>
<evidence type="ECO:0000313" key="5">
    <source>
        <dbReference type="EMBL" id="JAS35235.1"/>
    </source>
</evidence>
<accession>A0A1B6EBD4</accession>
<reference evidence="5" key="1">
    <citation type="submission" date="2015-12" db="EMBL/GenBank/DDBJ databases">
        <title>De novo transcriptome assembly of four potential Pierce s Disease insect vectors from Arizona vineyards.</title>
        <authorList>
            <person name="Tassone E.E."/>
        </authorList>
    </citation>
    <scope>NUCLEOTIDE SEQUENCE</scope>
</reference>
<dbReference type="GO" id="GO:0006233">
    <property type="term" value="P:dTDP biosynthetic process"/>
    <property type="evidence" value="ECO:0007669"/>
    <property type="project" value="TreeGrafter"/>
</dbReference>
<evidence type="ECO:0000256" key="1">
    <source>
        <dbReference type="ARBA" id="ARBA00009776"/>
    </source>
</evidence>
<organism evidence="5">
    <name type="scientific">Clastoptera arizonana</name>
    <name type="common">Arizona spittle bug</name>
    <dbReference type="NCBI Taxonomy" id="38151"/>
    <lineage>
        <taxon>Eukaryota</taxon>
        <taxon>Metazoa</taxon>
        <taxon>Ecdysozoa</taxon>
        <taxon>Arthropoda</taxon>
        <taxon>Hexapoda</taxon>
        <taxon>Insecta</taxon>
        <taxon>Pterygota</taxon>
        <taxon>Neoptera</taxon>
        <taxon>Paraneoptera</taxon>
        <taxon>Hemiptera</taxon>
        <taxon>Auchenorrhyncha</taxon>
        <taxon>Cercopoidea</taxon>
        <taxon>Clastopteridae</taxon>
        <taxon>Clastoptera</taxon>
    </lineage>
</organism>
<name>A0A1B6EBD4_9HEMI</name>
<dbReference type="GO" id="GO:0005524">
    <property type="term" value="F:ATP binding"/>
    <property type="evidence" value="ECO:0007669"/>
    <property type="project" value="UniProtKB-KW"/>
</dbReference>
<feature type="domain" description="Thymidylate kinase-like" evidence="4">
    <location>
        <begin position="81"/>
        <end position="258"/>
    </location>
</feature>
<dbReference type="GO" id="GO:0005739">
    <property type="term" value="C:mitochondrion"/>
    <property type="evidence" value="ECO:0007669"/>
    <property type="project" value="TreeGrafter"/>
</dbReference>
<protein>
    <recommendedName>
        <fullName evidence="4">Thymidylate kinase-like domain-containing protein</fullName>
    </recommendedName>
</protein>